<dbReference type="EMBL" id="CAMPGE010027991">
    <property type="protein sequence ID" value="CAI2385562.1"/>
    <property type="molecule type" value="Genomic_DNA"/>
</dbReference>
<dbReference type="AlphaFoldDB" id="A0AAD1Y9K8"/>
<evidence type="ECO:0000313" key="2">
    <source>
        <dbReference type="EMBL" id="CAI2385562.1"/>
    </source>
</evidence>
<organism evidence="2 3">
    <name type="scientific">Euplotes crassus</name>
    <dbReference type="NCBI Taxonomy" id="5936"/>
    <lineage>
        <taxon>Eukaryota</taxon>
        <taxon>Sar</taxon>
        <taxon>Alveolata</taxon>
        <taxon>Ciliophora</taxon>
        <taxon>Intramacronucleata</taxon>
        <taxon>Spirotrichea</taxon>
        <taxon>Hypotrichia</taxon>
        <taxon>Euplotida</taxon>
        <taxon>Euplotidae</taxon>
        <taxon>Moneuplotes</taxon>
    </lineage>
</organism>
<sequence>MNRVLKEYWNDAPKNSEEWMRNKARIDRYQKYKKEAIELKSQDADIGRINLGQEGKDSYFRKKHDAQFEHYFNHIHFDCRQKELMKKYQILSKLGNNTRYNSSDGPRNFHEARDLKTSLMSQNSKLSPNIPCGKSMLKKSNKTCKKLAPLQNQKMIGSNSPQQLNRNYFNWEETSPNSEKMFMAESYRRSAKPSNSRKLSVQSTQKIGPGLASPGIETHKAHKNLSRPSDNRIPRMQSHAEIVNFTLEQSDRGSSDHSQASHQNNFSMKSRVEGDSFWSNKSKFGADRTSHHSGFKAIHAKSTFGNTESTNIMSVSKCQKSSPPKKKRIKIVKRKNRHFVSKMAKNNSGLVIKDSKEVDLNSEKNNNAAEEDKPCQAVDTDSKKKSKSNPHEPQTILHQGKKEKVSSEGKNETERSVSDSQSKISEEHKMTAAIPDSPKVKLKLEDTYQVGQEESLTKELLGDFEKLEIQYRLHENWLDITDEQEKPFASECSLIYTTARHSQGGKDQEPDD</sequence>
<name>A0AAD1Y9K8_EUPCR</name>
<comment type="caution">
    <text evidence="2">The sequence shown here is derived from an EMBL/GenBank/DDBJ whole genome shotgun (WGS) entry which is preliminary data.</text>
</comment>
<proteinExistence type="predicted"/>
<gene>
    <name evidence="2" type="ORF">ECRASSUSDP1_LOCUS27139</name>
</gene>
<evidence type="ECO:0000313" key="3">
    <source>
        <dbReference type="Proteomes" id="UP001295684"/>
    </source>
</evidence>
<reference evidence="2" key="1">
    <citation type="submission" date="2023-07" db="EMBL/GenBank/DDBJ databases">
        <authorList>
            <consortium name="AG Swart"/>
            <person name="Singh M."/>
            <person name="Singh A."/>
            <person name="Seah K."/>
            <person name="Emmerich C."/>
        </authorList>
    </citation>
    <scope>NUCLEOTIDE SEQUENCE</scope>
    <source>
        <strain evidence="2">DP1</strain>
    </source>
</reference>
<protein>
    <submittedName>
        <fullName evidence="2">Uncharacterized protein</fullName>
    </submittedName>
</protein>
<feature type="region of interest" description="Disordered" evidence="1">
    <location>
        <begin position="339"/>
        <end position="358"/>
    </location>
</feature>
<feature type="region of interest" description="Disordered" evidence="1">
    <location>
        <begin position="190"/>
        <end position="232"/>
    </location>
</feature>
<keyword evidence="3" id="KW-1185">Reference proteome</keyword>
<accession>A0AAD1Y9K8</accession>
<feature type="compositionally biased region" description="Basic and acidic residues" evidence="1">
    <location>
        <begin position="400"/>
        <end position="417"/>
    </location>
</feature>
<feature type="compositionally biased region" description="Polar residues" evidence="1">
    <location>
        <begin position="192"/>
        <end position="206"/>
    </location>
</feature>
<evidence type="ECO:0000256" key="1">
    <source>
        <dbReference type="SAM" id="MobiDB-lite"/>
    </source>
</evidence>
<dbReference type="Proteomes" id="UP001295684">
    <property type="component" value="Unassembled WGS sequence"/>
</dbReference>
<feature type="region of interest" description="Disordered" evidence="1">
    <location>
        <begin position="365"/>
        <end position="437"/>
    </location>
</feature>